<proteinExistence type="predicted"/>
<reference evidence="1 2" key="1">
    <citation type="submission" date="2018-03" db="EMBL/GenBank/DDBJ databases">
        <title>Defining the species Micromonospora saelicesensis and Micromonospora noduli under the framework of genomics.</title>
        <authorList>
            <person name="Riesco R."/>
            <person name="Trujillo M.E."/>
        </authorList>
    </citation>
    <scope>NUCLEOTIDE SEQUENCE [LARGE SCALE GENOMIC DNA]</scope>
    <source>
        <strain evidence="1 2">LAH08</strain>
    </source>
</reference>
<evidence type="ECO:0000313" key="2">
    <source>
        <dbReference type="Proteomes" id="UP000248966"/>
    </source>
</evidence>
<accession>A0A328N4R3</accession>
<gene>
    <name evidence="1" type="ORF">LAH08_05391</name>
</gene>
<protein>
    <submittedName>
        <fullName evidence="1">Uncharacterized protein</fullName>
    </submittedName>
</protein>
<organism evidence="1 2">
    <name type="scientific">Micromonospora noduli</name>
    <dbReference type="NCBI Taxonomy" id="709876"/>
    <lineage>
        <taxon>Bacteria</taxon>
        <taxon>Bacillati</taxon>
        <taxon>Actinomycetota</taxon>
        <taxon>Actinomycetes</taxon>
        <taxon>Micromonosporales</taxon>
        <taxon>Micromonosporaceae</taxon>
        <taxon>Micromonospora</taxon>
    </lineage>
</organism>
<dbReference type="EMBL" id="PYAA01000033">
    <property type="protein sequence ID" value="RAN96648.1"/>
    <property type="molecule type" value="Genomic_DNA"/>
</dbReference>
<comment type="caution">
    <text evidence="1">The sequence shown here is derived from an EMBL/GenBank/DDBJ whole genome shotgun (WGS) entry which is preliminary data.</text>
</comment>
<name>A0A328N4R3_9ACTN</name>
<dbReference type="AlphaFoldDB" id="A0A328N4R3"/>
<evidence type="ECO:0000313" key="1">
    <source>
        <dbReference type="EMBL" id="RAN96648.1"/>
    </source>
</evidence>
<sequence>MPKVVTGAHFVAHHNSMIGEAGALILSYRATDGSSAPAPPRSRLLLALLTVRGV</sequence>
<dbReference type="Proteomes" id="UP000248966">
    <property type="component" value="Unassembled WGS sequence"/>
</dbReference>
<dbReference type="RefSeq" id="WP_170158694.1">
    <property type="nucleotide sequence ID" value="NZ_JBFAQI010000005.1"/>
</dbReference>